<dbReference type="NCBIfam" id="TIGR00976">
    <property type="entry name" value="CocE_NonD"/>
    <property type="match status" value="1"/>
</dbReference>
<reference evidence="3" key="1">
    <citation type="submission" date="2020-10" db="EMBL/GenBank/DDBJ databases">
        <authorList>
            <person name="Gilroy R."/>
        </authorList>
    </citation>
    <scope>NUCLEOTIDE SEQUENCE</scope>
    <source>
        <strain evidence="3">CHK178-757</strain>
    </source>
</reference>
<evidence type="ECO:0000313" key="3">
    <source>
        <dbReference type="EMBL" id="HIS46238.1"/>
    </source>
</evidence>
<evidence type="ECO:0000256" key="1">
    <source>
        <dbReference type="ARBA" id="ARBA00022801"/>
    </source>
</evidence>
<dbReference type="InterPro" id="IPR005674">
    <property type="entry name" value="CocE/Ser_esterase"/>
</dbReference>
<dbReference type="SUPFAM" id="SSF53474">
    <property type="entry name" value="alpha/beta-Hydrolases"/>
    <property type="match status" value="1"/>
</dbReference>
<reference evidence="3" key="2">
    <citation type="journal article" date="2021" name="PeerJ">
        <title>Extensive microbial diversity within the chicken gut microbiome revealed by metagenomics and culture.</title>
        <authorList>
            <person name="Gilroy R."/>
            <person name="Ravi A."/>
            <person name="Getino M."/>
            <person name="Pursley I."/>
            <person name="Horton D.L."/>
            <person name="Alikhan N.F."/>
            <person name="Baker D."/>
            <person name="Gharbi K."/>
            <person name="Hall N."/>
            <person name="Watson M."/>
            <person name="Adriaenssens E.M."/>
            <person name="Foster-Nyarko E."/>
            <person name="Jarju S."/>
            <person name="Secka A."/>
            <person name="Antonio M."/>
            <person name="Oren A."/>
            <person name="Chaudhuri R.R."/>
            <person name="La Ragione R."/>
            <person name="Hildebrand F."/>
            <person name="Pallen M.J."/>
        </authorList>
    </citation>
    <scope>NUCLEOTIDE SEQUENCE</scope>
    <source>
        <strain evidence="3">CHK178-757</strain>
    </source>
</reference>
<name>A0A9D1F233_9FIRM</name>
<dbReference type="GO" id="GO:0008239">
    <property type="term" value="F:dipeptidyl-peptidase activity"/>
    <property type="evidence" value="ECO:0007669"/>
    <property type="project" value="InterPro"/>
</dbReference>
<keyword evidence="1 3" id="KW-0378">Hydrolase</keyword>
<dbReference type="Gene3D" id="2.60.120.260">
    <property type="entry name" value="Galactose-binding domain-like"/>
    <property type="match status" value="1"/>
</dbReference>
<dbReference type="SUPFAM" id="SSF49785">
    <property type="entry name" value="Galactose-binding domain-like"/>
    <property type="match status" value="1"/>
</dbReference>
<gene>
    <name evidence="3" type="ORF">IAB46_01535</name>
</gene>
<feature type="domain" description="Xaa-Pro dipeptidyl-peptidase C-terminal" evidence="2">
    <location>
        <begin position="318"/>
        <end position="558"/>
    </location>
</feature>
<comment type="caution">
    <text evidence="3">The sequence shown here is derived from an EMBL/GenBank/DDBJ whole genome shotgun (WGS) entry which is preliminary data.</text>
</comment>
<dbReference type="Gene3D" id="1.10.3020.10">
    <property type="entry name" value="alpha-amino acid ester hydrolase ( Helical cap domain)"/>
    <property type="match status" value="1"/>
</dbReference>
<proteinExistence type="predicted"/>
<dbReference type="SMART" id="SM00939">
    <property type="entry name" value="PepX_C"/>
    <property type="match status" value="1"/>
</dbReference>
<dbReference type="InterPro" id="IPR000383">
    <property type="entry name" value="Xaa-Pro-like_dom"/>
</dbReference>
<dbReference type="InterPro" id="IPR013736">
    <property type="entry name" value="Xaa-Pro_dipept_C"/>
</dbReference>
<dbReference type="InterPro" id="IPR029058">
    <property type="entry name" value="AB_hydrolase_fold"/>
</dbReference>
<evidence type="ECO:0000259" key="2">
    <source>
        <dbReference type="SMART" id="SM00939"/>
    </source>
</evidence>
<dbReference type="Pfam" id="PF08530">
    <property type="entry name" value="PepX_C"/>
    <property type="match status" value="1"/>
</dbReference>
<accession>A0A9D1F233</accession>
<organism evidence="3 4">
    <name type="scientific">Candidatus Scybalocola faecigallinarum</name>
    <dbReference type="NCBI Taxonomy" id="2840941"/>
    <lineage>
        <taxon>Bacteria</taxon>
        <taxon>Bacillati</taxon>
        <taxon>Bacillota</taxon>
        <taxon>Clostridia</taxon>
        <taxon>Lachnospirales</taxon>
        <taxon>Lachnospiraceae</taxon>
        <taxon>Lachnospiraceae incertae sedis</taxon>
        <taxon>Candidatus Scybalocola (ex Gilroy et al. 2021)</taxon>
    </lineage>
</organism>
<dbReference type="Gene3D" id="3.40.50.1820">
    <property type="entry name" value="alpha/beta hydrolase"/>
    <property type="match status" value="1"/>
</dbReference>
<sequence length="562" mass="63492">MAEAKVDMAEIQKKMLAEIQQEFDQFPARCGLEDVEETVEMVPMSDGVKLKTYIFRQKGIACAPALLVRTCYPGNQAGDFLKARNFAAHGFFSVIQYCRGTEGSEGEWEPNFHERSDGTDTINWLADQPWVESIGYYGASYLALTGWAMIDSLPDKVKGMYLSVYGTNRYVSAFNDGLFRQDVLTSWAMDNAGVPVTADYIQSCCYKPQVRVDEDLWGVKLPWYEQMICSPDGTDDYWNTGFWSVLREMPSRVKIPIVFEEGWYDHHLGSALSGYRTMSGEGLEKCLLRIGPWNHGKYSVANAHACKNGGSNQITDIYNFFNTLLKEGKEPESGVSLYVIGEDRWINEKQWPKVRDTKHLYLNMADKSLCRDKQAKDSQRSFVYDPENPVPSYGTESCLKSWTANGSLKQPEPDYREDVISFVSQPVTEDIAIMGKINVDLYVSSDAQDTAFSVKIMEVLENGEAYNIRSGITTLAYRGHSSERQTYTPGEIVKVNVDTWDIAWTIKKGSRIRVDISSSDFPQYSVHTNYPGVWALQEKTKKAVQTIYSGKEYPSAVNLPVV</sequence>
<dbReference type="AlphaFoldDB" id="A0A9D1F233"/>
<dbReference type="EMBL" id="DVIT01000006">
    <property type="protein sequence ID" value="HIS46238.1"/>
    <property type="molecule type" value="Genomic_DNA"/>
</dbReference>
<protein>
    <submittedName>
        <fullName evidence="3">CocE/NonD family hydrolase</fullName>
    </submittedName>
</protein>
<dbReference type="Proteomes" id="UP000823927">
    <property type="component" value="Unassembled WGS sequence"/>
</dbReference>
<dbReference type="Pfam" id="PF02129">
    <property type="entry name" value="Peptidase_S15"/>
    <property type="match status" value="1"/>
</dbReference>
<evidence type="ECO:0000313" key="4">
    <source>
        <dbReference type="Proteomes" id="UP000823927"/>
    </source>
</evidence>
<dbReference type="InterPro" id="IPR008979">
    <property type="entry name" value="Galactose-bd-like_sf"/>
</dbReference>